<dbReference type="Pfam" id="PF04055">
    <property type="entry name" value="Radical_SAM"/>
    <property type="match status" value="1"/>
</dbReference>
<reference evidence="2" key="2">
    <citation type="journal article" date="2021" name="PeerJ">
        <title>Extensive microbial diversity within the chicken gut microbiome revealed by metagenomics and culture.</title>
        <authorList>
            <person name="Gilroy R."/>
            <person name="Ravi A."/>
            <person name="Getino M."/>
            <person name="Pursley I."/>
            <person name="Horton D.L."/>
            <person name="Alikhan N.F."/>
            <person name="Baker D."/>
            <person name="Gharbi K."/>
            <person name="Hall N."/>
            <person name="Watson M."/>
            <person name="Adriaenssens E.M."/>
            <person name="Foster-Nyarko E."/>
            <person name="Jarju S."/>
            <person name="Secka A."/>
            <person name="Antonio M."/>
            <person name="Oren A."/>
            <person name="Chaudhuri R.R."/>
            <person name="La Ragione R."/>
            <person name="Hildebrand F."/>
            <person name="Pallen M.J."/>
        </authorList>
    </citation>
    <scope>NUCLEOTIDE SEQUENCE</scope>
    <source>
        <strain evidence="2">CHK154-7741</strain>
    </source>
</reference>
<feature type="domain" description="Radical SAM core" evidence="1">
    <location>
        <begin position="237"/>
        <end position="476"/>
    </location>
</feature>
<evidence type="ECO:0000313" key="2">
    <source>
        <dbReference type="EMBL" id="HIU92906.1"/>
    </source>
</evidence>
<dbReference type="InterPro" id="IPR006638">
    <property type="entry name" value="Elp3/MiaA/NifB-like_rSAM"/>
</dbReference>
<dbReference type="NCBIfam" id="TIGR03936">
    <property type="entry name" value="sam_1_link_chp"/>
    <property type="match status" value="1"/>
</dbReference>
<protein>
    <submittedName>
        <fullName evidence="2">TIGR03960 family B12-binding radical SAM protein</fullName>
    </submittedName>
</protein>
<dbReference type="PROSITE" id="PS51918">
    <property type="entry name" value="RADICAL_SAM"/>
    <property type="match status" value="1"/>
</dbReference>
<dbReference type="InterPro" id="IPR018768">
    <property type="entry name" value="DUF2344"/>
</dbReference>
<gene>
    <name evidence="2" type="ORF">IAD26_07225</name>
</gene>
<dbReference type="AlphaFoldDB" id="A0A9D1SS80"/>
<dbReference type="InterPro" id="IPR023404">
    <property type="entry name" value="rSAM_horseshoe"/>
</dbReference>
<organism evidence="2 3">
    <name type="scientific">Candidatus Limenecus avicola</name>
    <dbReference type="NCBI Taxonomy" id="2840847"/>
    <lineage>
        <taxon>Bacteria</taxon>
        <taxon>Bacillati</taxon>
        <taxon>Bacillota</taxon>
        <taxon>Clostridia</taxon>
        <taxon>Eubacteriales</taxon>
        <taxon>Clostridiaceae</taxon>
        <taxon>Clostridiaceae incertae sedis</taxon>
        <taxon>Candidatus Limenecus</taxon>
    </lineage>
</organism>
<sequence>MKKLDNQTLNRLLYSVNKPYQYAGHELYSYNKDFETSEVRFAIAFPDKYEVGASNLGHRIIYETLNSIDGCMCDRAYAPDTDCKAEIEKQDLYLYAVESKVRLKDFDLLGFSLQYELAYPTVLAMMNMADIPVKNADRTEDDPIILSGGPCAFNPEPMREFIDGFLIGDGEDILKEVVETYKLAKNQGKTRKQIIALLAEIDGLYVPSQHKGKKINKRIYDFSSDSVPRKHPVPFSTSIHDRAVTEIRRGCGRMCRFCQPGHVNLPIRERKAEDIIEITKNLVKNTGYDEFSMLSLSSNDYTNIEPVLEELTCYFSDKKVSASLPSQRIDRFNIRLSNLVKDVRKTTITLAPEAGSQRLRDVINKNISKEQIVNTTLDCYKNGYDSIKYYFILGLPTETYEDIDEMIELLSGIRYRAKQIKNELGLKQDLKLNCTLSIFVPKPFTPFQWVGQDSLDVITQKIAYIREKSKSLKSVRIKIHEKYISEIEAVLTRGDGSLCGYIEELYNAGCYLDTWDENFDRHKWYDLAQKCGFSVGELSQKQFSLDEELPWDFINVGIKKEWFIEEYQKALNSKSSEPCETKCSNCGICPEYKVSKHLDKPYEPKLTEKTDYSKTPVKKYRAKVTKKGYLKFLSHLDWQNTLVKGLFRSGLPVVFTEGFNPIPKISLGAALPIFIESETEFIDFELYGEDDLEKIKQTLNKSFDPMAQIINIYEIDKTAKSLDITTQWARYEISALEKNVSNFENLMYIKDKLTSQDEIFLKKKTKKGIDKLINIKQSVKDVELKNNKLYVTLKTGQNQDIPSVRADDLMKIFYPDEKFNITRLALFDADFRVL</sequence>
<dbReference type="EMBL" id="DVOD01000052">
    <property type="protein sequence ID" value="HIU92906.1"/>
    <property type="molecule type" value="Genomic_DNA"/>
</dbReference>
<dbReference type="SFLD" id="SFLDG01082">
    <property type="entry name" value="B12-binding_domain_containing"/>
    <property type="match status" value="1"/>
</dbReference>
<dbReference type="PANTHER" id="PTHR42731">
    <property type="entry name" value="SLL1084 PROTEIN"/>
    <property type="match status" value="1"/>
</dbReference>
<evidence type="ECO:0000313" key="3">
    <source>
        <dbReference type="Proteomes" id="UP000886748"/>
    </source>
</evidence>
<proteinExistence type="predicted"/>
<dbReference type="NCBIfam" id="TIGR03960">
    <property type="entry name" value="rSAM_fuse_unch"/>
    <property type="match status" value="1"/>
</dbReference>
<dbReference type="InterPro" id="IPR058240">
    <property type="entry name" value="rSAM_sf"/>
</dbReference>
<accession>A0A9D1SS80</accession>
<dbReference type="GO" id="GO:0051536">
    <property type="term" value="F:iron-sulfur cluster binding"/>
    <property type="evidence" value="ECO:0007669"/>
    <property type="project" value="InterPro"/>
</dbReference>
<dbReference type="GO" id="GO:0003824">
    <property type="term" value="F:catalytic activity"/>
    <property type="evidence" value="ECO:0007669"/>
    <property type="project" value="InterPro"/>
</dbReference>
<reference evidence="2" key="1">
    <citation type="submission" date="2020-10" db="EMBL/GenBank/DDBJ databases">
        <authorList>
            <person name="Gilroy R."/>
        </authorList>
    </citation>
    <scope>NUCLEOTIDE SEQUENCE</scope>
    <source>
        <strain evidence="2">CHK154-7741</strain>
    </source>
</reference>
<dbReference type="Proteomes" id="UP000886748">
    <property type="component" value="Unassembled WGS sequence"/>
</dbReference>
<dbReference type="InterPro" id="IPR007197">
    <property type="entry name" value="rSAM"/>
</dbReference>
<evidence type="ECO:0000259" key="1">
    <source>
        <dbReference type="PROSITE" id="PS51918"/>
    </source>
</evidence>
<dbReference type="Gene3D" id="3.80.30.20">
    <property type="entry name" value="tm_1862 like domain"/>
    <property type="match status" value="1"/>
</dbReference>
<dbReference type="Pfam" id="PF10105">
    <property type="entry name" value="DUF2344"/>
    <property type="match status" value="1"/>
</dbReference>
<dbReference type="InterPro" id="IPR045784">
    <property type="entry name" value="Radical_SAM_N2"/>
</dbReference>
<dbReference type="PANTHER" id="PTHR42731:SF1">
    <property type="entry name" value="RADICAL SAM DOMAIN PROTEIN"/>
    <property type="match status" value="1"/>
</dbReference>
<dbReference type="InterPro" id="IPR023862">
    <property type="entry name" value="CHP03960_rSAM"/>
</dbReference>
<comment type="caution">
    <text evidence="2">The sequence shown here is derived from an EMBL/GenBank/DDBJ whole genome shotgun (WGS) entry which is preliminary data.</text>
</comment>
<name>A0A9D1SS80_9CLOT</name>
<dbReference type="SUPFAM" id="SSF102114">
    <property type="entry name" value="Radical SAM enzymes"/>
    <property type="match status" value="1"/>
</dbReference>
<dbReference type="SFLD" id="SFLDS00029">
    <property type="entry name" value="Radical_SAM"/>
    <property type="match status" value="1"/>
</dbReference>
<dbReference type="Pfam" id="PF19864">
    <property type="entry name" value="Radical_SAM_N2"/>
    <property type="match status" value="1"/>
</dbReference>
<dbReference type="SMART" id="SM00729">
    <property type="entry name" value="Elp3"/>
    <property type="match status" value="1"/>
</dbReference>